<dbReference type="EMBL" id="PGCK01000007">
    <property type="protein sequence ID" value="MCD1295274.1"/>
    <property type="molecule type" value="Genomic_DNA"/>
</dbReference>
<comment type="caution">
    <text evidence="2">The sequence shown here is derived from an EMBL/GenBank/DDBJ whole genome shotgun (WGS) entry which is preliminary data.</text>
</comment>
<dbReference type="Pfam" id="PF05893">
    <property type="entry name" value="LuxC"/>
    <property type="match status" value="1"/>
</dbReference>
<keyword evidence="3" id="KW-1185">Reference proteome</keyword>
<dbReference type="GO" id="GO:0003995">
    <property type="term" value="F:acyl-CoA dehydrogenase activity"/>
    <property type="evidence" value="ECO:0007669"/>
    <property type="project" value="InterPro"/>
</dbReference>
<dbReference type="InterPro" id="IPR008670">
    <property type="entry name" value="CoA_reduct_LuxC"/>
</dbReference>
<evidence type="ECO:0008006" key="4">
    <source>
        <dbReference type="Google" id="ProtNLM"/>
    </source>
</evidence>
<dbReference type="GO" id="GO:0008218">
    <property type="term" value="P:bioluminescence"/>
    <property type="evidence" value="ECO:0007669"/>
    <property type="project" value="InterPro"/>
</dbReference>
<dbReference type="Proteomes" id="UP001320159">
    <property type="component" value="Unassembled WGS sequence"/>
</dbReference>
<organism evidence="2 3">
    <name type="scientific">Methanooceanicella nereidis</name>
    <dbReference type="NCBI Taxonomy" id="2052831"/>
    <lineage>
        <taxon>Archaea</taxon>
        <taxon>Methanobacteriati</taxon>
        <taxon>Methanobacteriota</taxon>
        <taxon>Stenosarchaea group</taxon>
        <taxon>Methanomicrobia</taxon>
        <taxon>Methanocellales</taxon>
        <taxon>Methanocellaceae</taxon>
        <taxon>Methanooceanicella</taxon>
    </lineage>
</organism>
<protein>
    <recommendedName>
        <fullName evidence="4">Long-chain-fatty-acyl-CoA reductase</fullName>
    </recommendedName>
</protein>
<accession>A0AAP2W7K3</accession>
<dbReference type="AlphaFoldDB" id="A0AAP2W7K3"/>
<evidence type="ECO:0000313" key="2">
    <source>
        <dbReference type="EMBL" id="MCD1295274.1"/>
    </source>
</evidence>
<proteinExistence type="predicted"/>
<gene>
    <name evidence="2" type="ORF">CUJ83_09710</name>
</gene>
<evidence type="ECO:0000313" key="3">
    <source>
        <dbReference type="Proteomes" id="UP001320159"/>
    </source>
</evidence>
<name>A0AAP2W7K3_9EURY</name>
<evidence type="ECO:0000256" key="1">
    <source>
        <dbReference type="ARBA" id="ARBA00022857"/>
    </source>
</evidence>
<keyword evidence="1" id="KW-0521">NADP</keyword>
<dbReference type="RefSeq" id="WP_230742126.1">
    <property type="nucleotide sequence ID" value="NZ_PGCK01000007.1"/>
</dbReference>
<reference evidence="2 3" key="1">
    <citation type="submission" date="2017-11" db="EMBL/GenBank/DDBJ databases">
        <title>Isolation and Characterization of Family Methanocellaceae Species from Potential Methane Hydrate Area Offshore Southwestern Taiwan.</title>
        <authorList>
            <person name="Zhang W.-L."/>
            <person name="Chen W.-C."/>
            <person name="Lai M.-C."/>
            <person name="Chen S.-C."/>
        </authorList>
    </citation>
    <scope>NUCLEOTIDE SEQUENCE [LARGE SCALE GENOMIC DNA]</scope>
    <source>
        <strain evidence="2 3">CWC-04</strain>
    </source>
</reference>
<sequence length="521" mass="58597">MVKEFKGYYLPGSLEDVEKSLEIEERKLEDAVILVPRVNPEQIKKIVSGLKENREKISAMSAEEIADIYDNVSQKWKNNDYDKKKAALQYLPELTGLSPELIEYFQFRSIYKINNKTIKFLSDLKLNEDIFKDFVNIKPTDTYLRAYAGMFDKLNLKKYAENKKDIRLVTYITPSNVPGFIESLGIFLGNIVKASVLIKTPTVQPLFAPLFAESVSEASPILGETITVIPWKGGDEKIEDTIFRNSDVVSVVSGTDTALSVKQRIDRLNKEGYNIKGCYHGGKFGVDLIAGEMATREVAGLAAIDGIGYEGYMCASPAFGFFVEKGGKNSPEKFAEMMAEEGGKIAKAIPQRNYFKKLRDRKMAELIASDVDGCKIFTSPEQDFAVLYEPVPTLKSIGQNRLIRVMPVDRIEDIIPRFMPWKEYLQTAGIAIPDDRLLKIADKMGKVGFSNLRIVGTVPLPRLGEAWDGNFPVYEFYIPDSVHWVSINAGNMEKEITELHRLKEKLVDNGVFGLDDLVSMN</sequence>